<dbReference type="OrthoDB" id="10406790at2759"/>
<sequence>MSFGVGFDPYPPIKHGYDYTNKRITGSGPWWDRVQETLDAADNRAKYSEAYQQAYRNQFPESVRLEAEYKRGYVKGVTDTIRREEPQRRPVGIRDGWGYKQDVAEKRNTWVQRAMRDVDDHQKSLNDRVAAEQLKTLNGMAQRNDYDSNPPPPYQQRQRSGFQQK</sequence>
<keyword evidence="3" id="KW-1185">Reference proteome</keyword>
<dbReference type="Proteomes" id="UP000235786">
    <property type="component" value="Unassembled WGS sequence"/>
</dbReference>
<evidence type="ECO:0000313" key="2">
    <source>
        <dbReference type="EMBL" id="PMD31704.1"/>
    </source>
</evidence>
<protein>
    <submittedName>
        <fullName evidence="2">Uncharacterized protein</fullName>
    </submittedName>
</protein>
<reference evidence="2 3" key="1">
    <citation type="submission" date="2016-04" db="EMBL/GenBank/DDBJ databases">
        <title>A degradative enzymes factory behind the ericoid mycorrhizal symbiosis.</title>
        <authorList>
            <consortium name="DOE Joint Genome Institute"/>
            <person name="Martino E."/>
            <person name="Morin E."/>
            <person name="Grelet G."/>
            <person name="Kuo A."/>
            <person name="Kohler A."/>
            <person name="Daghino S."/>
            <person name="Barry K."/>
            <person name="Choi C."/>
            <person name="Cichocki N."/>
            <person name="Clum A."/>
            <person name="Copeland A."/>
            <person name="Hainaut M."/>
            <person name="Haridas S."/>
            <person name="Labutti K."/>
            <person name="Lindquist E."/>
            <person name="Lipzen A."/>
            <person name="Khouja H.-R."/>
            <person name="Murat C."/>
            <person name="Ohm R."/>
            <person name="Olson A."/>
            <person name="Spatafora J."/>
            <person name="Veneault-Fourrey C."/>
            <person name="Henrissat B."/>
            <person name="Grigoriev I."/>
            <person name="Martin F."/>
            <person name="Perotto S."/>
        </authorList>
    </citation>
    <scope>NUCLEOTIDE SEQUENCE [LARGE SCALE GENOMIC DNA]</scope>
    <source>
        <strain evidence="2 3">F</strain>
    </source>
</reference>
<evidence type="ECO:0000313" key="3">
    <source>
        <dbReference type="Proteomes" id="UP000235786"/>
    </source>
</evidence>
<proteinExistence type="predicted"/>
<name>A0A2J6QZK6_HYAVF</name>
<organism evidence="2 3">
    <name type="scientific">Hyaloscypha variabilis (strain UAMH 11265 / GT02V1 / F)</name>
    <name type="common">Meliniomyces variabilis</name>
    <dbReference type="NCBI Taxonomy" id="1149755"/>
    <lineage>
        <taxon>Eukaryota</taxon>
        <taxon>Fungi</taxon>
        <taxon>Dikarya</taxon>
        <taxon>Ascomycota</taxon>
        <taxon>Pezizomycotina</taxon>
        <taxon>Leotiomycetes</taxon>
        <taxon>Helotiales</taxon>
        <taxon>Hyaloscyphaceae</taxon>
        <taxon>Hyaloscypha</taxon>
        <taxon>Hyaloscypha variabilis</taxon>
    </lineage>
</organism>
<dbReference type="AlphaFoldDB" id="A0A2J6QZK6"/>
<feature type="region of interest" description="Disordered" evidence="1">
    <location>
        <begin position="137"/>
        <end position="165"/>
    </location>
</feature>
<feature type="compositionally biased region" description="Polar residues" evidence="1">
    <location>
        <begin position="155"/>
        <end position="165"/>
    </location>
</feature>
<evidence type="ECO:0000256" key="1">
    <source>
        <dbReference type="SAM" id="MobiDB-lite"/>
    </source>
</evidence>
<dbReference type="EMBL" id="KZ613961">
    <property type="protein sequence ID" value="PMD31704.1"/>
    <property type="molecule type" value="Genomic_DNA"/>
</dbReference>
<accession>A0A2J6QZK6</accession>
<gene>
    <name evidence="2" type="ORF">L207DRAFT_536679</name>
</gene>